<dbReference type="SUPFAM" id="SSF48498">
    <property type="entry name" value="Tetracyclin repressor-like, C-terminal domain"/>
    <property type="match status" value="1"/>
</dbReference>
<dbReference type="PANTHER" id="PTHR30055">
    <property type="entry name" value="HTH-TYPE TRANSCRIPTIONAL REGULATOR RUTR"/>
    <property type="match status" value="1"/>
</dbReference>
<proteinExistence type="predicted"/>
<accession>A0A941ETC8</accession>
<evidence type="ECO:0000256" key="1">
    <source>
        <dbReference type="ARBA" id="ARBA00023125"/>
    </source>
</evidence>
<protein>
    <submittedName>
        <fullName evidence="5">TetR/AcrR family transcriptional regulator</fullName>
    </submittedName>
</protein>
<dbReference type="InterPro" id="IPR009057">
    <property type="entry name" value="Homeodomain-like_sf"/>
</dbReference>
<keyword evidence="1 2" id="KW-0238">DNA-binding</keyword>
<dbReference type="GO" id="GO:0000976">
    <property type="term" value="F:transcription cis-regulatory region binding"/>
    <property type="evidence" value="ECO:0007669"/>
    <property type="project" value="TreeGrafter"/>
</dbReference>
<dbReference type="Pfam" id="PF19344">
    <property type="entry name" value="TetR_C_32"/>
    <property type="match status" value="1"/>
</dbReference>
<dbReference type="PROSITE" id="PS50977">
    <property type="entry name" value="HTH_TETR_2"/>
    <property type="match status" value="1"/>
</dbReference>
<dbReference type="Pfam" id="PF00440">
    <property type="entry name" value="TetR_N"/>
    <property type="match status" value="1"/>
</dbReference>
<dbReference type="InterPro" id="IPR036271">
    <property type="entry name" value="Tet_transcr_reg_TetR-rel_C_sf"/>
</dbReference>
<keyword evidence="6" id="KW-1185">Reference proteome</keyword>
<feature type="region of interest" description="Disordered" evidence="3">
    <location>
        <begin position="1"/>
        <end position="22"/>
    </location>
</feature>
<dbReference type="EMBL" id="JAGSOG010000225">
    <property type="protein sequence ID" value="MBR7837722.1"/>
    <property type="molecule type" value="Genomic_DNA"/>
</dbReference>
<dbReference type="GO" id="GO:0003700">
    <property type="term" value="F:DNA-binding transcription factor activity"/>
    <property type="evidence" value="ECO:0007669"/>
    <property type="project" value="TreeGrafter"/>
</dbReference>
<evidence type="ECO:0000256" key="3">
    <source>
        <dbReference type="SAM" id="MobiDB-lite"/>
    </source>
</evidence>
<dbReference type="InterPro" id="IPR050109">
    <property type="entry name" value="HTH-type_TetR-like_transc_reg"/>
</dbReference>
<organism evidence="5 6">
    <name type="scientific">Actinospica durhamensis</name>
    <dbReference type="NCBI Taxonomy" id="1508375"/>
    <lineage>
        <taxon>Bacteria</taxon>
        <taxon>Bacillati</taxon>
        <taxon>Actinomycetota</taxon>
        <taxon>Actinomycetes</taxon>
        <taxon>Catenulisporales</taxon>
        <taxon>Actinospicaceae</taxon>
        <taxon>Actinospica</taxon>
    </lineage>
</organism>
<comment type="caution">
    <text evidence="5">The sequence shown here is derived from an EMBL/GenBank/DDBJ whole genome shotgun (WGS) entry which is preliminary data.</text>
</comment>
<gene>
    <name evidence="5" type="ORF">KDL01_30880</name>
</gene>
<name>A0A941ETC8_9ACTN</name>
<dbReference type="InterPro" id="IPR023772">
    <property type="entry name" value="DNA-bd_HTH_TetR-type_CS"/>
</dbReference>
<dbReference type="InterPro" id="IPR045823">
    <property type="entry name" value="TetR_C_32"/>
</dbReference>
<evidence type="ECO:0000313" key="6">
    <source>
        <dbReference type="Proteomes" id="UP000675781"/>
    </source>
</evidence>
<feature type="domain" description="HTH tetR-type" evidence="4">
    <location>
        <begin position="27"/>
        <end position="86"/>
    </location>
</feature>
<evidence type="ECO:0000256" key="2">
    <source>
        <dbReference type="PROSITE-ProRule" id="PRU00335"/>
    </source>
</evidence>
<dbReference type="Gene3D" id="1.10.357.10">
    <property type="entry name" value="Tetracycline Repressor, domain 2"/>
    <property type="match status" value="1"/>
</dbReference>
<dbReference type="AlphaFoldDB" id="A0A941ETC8"/>
<feature type="DNA-binding region" description="H-T-H motif" evidence="2">
    <location>
        <begin position="49"/>
        <end position="68"/>
    </location>
</feature>
<evidence type="ECO:0000313" key="5">
    <source>
        <dbReference type="EMBL" id="MBR7837722.1"/>
    </source>
</evidence>
<dbReference type="Proteomes" id="UP000675781">
    <property type="component" value="Unassembled WGS sequence"/>
</dbReference>
<evidence type="ECO:0000259" key="4">
    <source>
        <dbReference type="PROSITE" id="PS50977"/>
    </source>
</evidence>
<dbReference type="RefSeq" id="WP_212532190.1">
    <property type="nucleotide sequence ID" value="NZ_JAGSOG010000225.1"/>
</dbReference>
<dbReference type="PANTHER" id="PTHR30055:SF160">
    <property type="entry name" value="TRANSCRIPTIONAL REGULATORY PROTEIN (PROBABLY ASNC-FAMILY)-RELATED"/>
    <property type="match status" value="1"/>
</dbReference>
<reference evidence="5" key="1">
    <citation type="submission" date="2021-04" db="EMBL/GenBank/DDBJ databases">
        <title>Genome based classification of Actinospica acidithermotolerans sp. nov., an actinobacterium isolated from an Indonesian hot spring.</title>
        <authorList>
            <person name="Kusuma A.B."/>
            <person name="Putra K.E."/>
            <person name="Nafisah S."/>
            <person name="Loh J."/>
            <person name="Nouioui I."/>
            <person name="Goodfellow M."/>
        </authorList>
    </citation>
    <scope>NUCLEOTIDE SEQUENCE</scope>
    <source>
        <strain evidence="5">CSCA 57</strain>
    </source>
</reference>
<dbReference type="SUPFAM" id="SSF46689">
    <property type="entry name" value="Homeodomain-like"/>
    <property type="match status" value="1"/>
</dbReference>
<dbReference type="InterPro" id="IPR001647">
    <property type="entry name" value="HTH_TetR"/>
</dbReference>
<sequence length="262" mass="28724">MNAAVKGTPKEPGSGDARKDRWSAHRAARRTEFVRAALRVLEQQGPDVTMDAVAAEAGVTKPVLYRYFADKTALVAALGEYGTEMLFDRLMPAIAADLPALSRVRGAVGAYFEVVGENPNLYWLIARHTAGEVPLESDPFQRNKELIADALTALFGDYLRHYGLDSGGAEPWAHGITGLVQSTAEWWLHRRSMSRVHVVEYTTRLIYAALAGVLPERVLDEELELGSSRFAQSVQDSHRANHAHNPPEGTRPAPSLKLVSGE</sequence>
<dbReference type="PRINTS" id="PR00455">
    <property type="entry name" value="HTHTETR"/>
</dbReference>
<dbReference type="PROSITE" id="PS01081">
    <property type="entry name" value="HTH_TETR_1"/>
    <property type="match status" value="1"/>
</dbReference>
<feature type="region of interest" description="Disordered" evidence="3">
    <location>
        <begin position="230"/>
        <end position="262"/>
    </location>
</feature>